<feature type="compositionally biased region" description="Basic residues" evidence="1">
    <location>
        <begin position="796"/>
        <end position="811"/>
    </location>
</feature>
<evidence type="ECO:0000256" key="1">
    <source>
        <dbReference type="SAM" id="MobiDB-lite"/>
    </source>
</evidence>
<evidence type="ECO:0008006" key="4">
    <source>
        <dbReference type="Google" id="ProtNLM"/>
    </source>
</evidence>
<dbReference type="Proteomes" id="UP001152649">
    <property type="component" value="Unassembled WGS sequence"/>
</dbReference>
<feature type="compositionally biased region" description="Basic and acidic residues" evidence="1">
    <location>
        <begin position="861"/>
        <end position="872"/>
    </location>
</feature>
<dbReference type="OrthoDB" id="2342176at2759"/>
<feature type="compositionally biased region" description="Basic and acidic residues" evidence="1">
    <location>
        <begin position="617"/>
        <end position="626"/>
    </location>
</feature>
<sequence>MPAGRSRLADDERLLVRHQTLSVSLDRVLSYSTPLRKGVDPNALIARTPNLSHASAASALAHANRKPVEVWQPPTRMPAAEKAALCVKDFTPPQQPQPSTQYSAEGLGAALLAVREHRAAAQAPAPVHKRGSSVDRYNHIAVGGHPKEKALQAATGAYTTSRKRADSVPSDQGVSSDTSYALSAAGASRHARVAEDAPLDHLDGAMEASRIHHIANTNAKLYTAAPPVQPEVDEQNYRNSLRAAAISMAKDMYKVTDAKESGGSDPALVAAQKGQSQLGYRKTVSTADGSAVRRAIALQDAAQKRAAEKLARMQDENAEYQQYYGTAPQAQRSRLSRRKRTSSDADASQIDAEQSRQIRNQMAGLRTKLNRVDDRRTKDREMLMQAARRNVDQTLQDMEARVYANTGRAPPSVQKGWDEVAQERVRREAEAFESATQQGDRVKIGSQQYMDYADVEAVARSRLQPALDEITENAEQQRAHDVEVRLDAEERQRHAAVERQREAELRELEKQDKGMLRSYVSVRFKLTITDTPKSKSEGKVTIPKFFLWRMKGKRARVEQSEAKEAQAVSPVTQEPAEEQALAASNNISKDVIPEEASSDVEVAGAGPVAVVPSAATEPHEPTKEATQEPIQEPTPEPTPEPNQETLRVPTLESAPAQESTQPSELDDIPPAVPRRRSAPLNNAQRDTPIHYFTPPVNSPRADSKLKSWFRDRLVRRSSGPIPVYPHQPGPDFTDSEPAFTGGAALTGPEEPRGAALSSHPFNGIEIPTHNRSSSYYSNDFDVTKTRSGESGAGSSKGRKRDRLRRTFLRRVSRSDDEPMANAEESRRDSEVPSVKTDGHSVQNSAPEQGLPAPPAVGDTMSTRRESKFSEDL</sequence>
<gene>
    <name evidence="2" type="ORF">PSALAMII_LOCUS298</name>
</gene>
<feature type="compositionally biased region" description="Polar residues" evidence="1">
    <location>
        <begin position="322"/>
        <end position="331"/>
    </location>
</feature>
<dbReference type="EMBL" id="CAJVPG010000011">
    <property type="protein sequence ID" value="CAG8232438.1"/>
    <property type="molecule type" value="Genomic_DNA"/>
</dbReference>
<feature type="region of interest" description="Disordered" evidence="1">
    <location>
        <begin position="157"/>
        <end position="176"/>
    </location>
</feature>
<comment type="caution">
    <text evidence="2">The sequence shown here is derived from an EMBL/GenBank/DDBJ whole genome shotgun (WGS) entry which is preliminary data.</text>
</comment>
<keyword evidence="3" id="KW-1185">Reference proteome</keyword>
<protein>
    <recommendedName>
        <fullName evidence="4">Eisosome protein 1</fullName>
    </recommendedName>
</protein>
<organism evidence="2 3">
    <name type="scientific">Penicillium salamii</name>
    <dbReference type="NCBI Taxonomy" id="1612424"/>
    <lineage>
        <taxon>Eukaryota</taxon>
        <taxon>Fungi</taxon>
        <taxon>Dikarya</taxon>
        <taxon>Ascomycota</taxon>
        <taxon>Pezizomycotina</taxon>
        <taxon>Eurotiomycetes</taxon>
        <taxon>Eurotiomycetidae</taxon>
        <taxon>Eurotiales</taxon>
        <taxon>Aspergillaceae</taxon>
        <taxon>Penicillium</taxon>
    </lineage>
</organism>
<feature type="region of interest" description="Disordered" evidence="1">
    <location>
        <begin position="558"/>
        <end position="703"/>
    </location>
</feature>
<proteinExistence type="predicted"/>
<feature type="region of interest" description="Disordered" evidence="1">
    <location>
        <begin position="322"/>
        <end position="352"/>
    </location>
</feature>
<feature type="region of interest" description="Disordered" evidence="1">
    <location>
        <begin position="715"/>
        <end position="872"/>
    </location>
</feature>
<evidence type="ECO:0000313" key="3">
    <source>
        <dbReference type="Proteomes" id="UP001152649"/>
    </source>
</evidence>
<dbReference type="PANTHER" id="PTHR28298">
    <property type="entry name" value="EISOSOME PROTEIN 1"/>
    <property type="match status" value="1"/>
</dbReference>
<dbReference type="AlphaFoldDB" id="A0A9W4I7F6"/>
<accession>A0A9W4I7F6</accession>
<feature type="compositionally biased region" description="Low complexity" evidence="1">
    <location>
        <begin position="600"/>
        <end position="615"/>
    </location>
</feature>
<dbReference type="GO" id="GO:0070941">
    <property type="term" value="P:eisosome assembly"/>
    <property type="evidence" value="ECO:0007669"/>
    <property type="project" value="TreeGrafter"/>
</dbReference>
<dbReference type="InterPro" id="IPR024527">
    <property type="entry name" value="Eisosome1"/>
</dbReference>
<name>A0A9W4I7F6_9EURO</name>
<dbReference type="Pfam" id="PF12757">
    <property type="entry name" value="Eisosome1"/>
    <property type="match status" value="1"/>
</dbReference>
<reference evidence="2" key="1">
    <citation type="submission" date="2021-07" db="EMBL/GenBank/DDBJ databases">
        <authorList>
            <person name="Branca A.L. A."/>
        </authorList>
    </citation>
    <scope>NUCLEOTIDE SEQUENCE</scope>
</reference>
<evidence type="ECO:0000313" key="2">
    <source>
        <dbReference type="EMBL" id="CAG8232438.1"/>
    </source>
</evidence>
<dbReference type="PANTHER" id="PTHR28298:SF1">
    <property type="entry name" value="EISOSOME PROTEIN 1"/>
    <property type="match status" value="1"/>
</dbReference>